<protein>
    <submittedName>
        <fullName evidence="1">Uncharacterized protein</fullName>
    </submittedName>
</protein>
<proteinExistence type="predicted"/>
<gene>
    <name evidence="1" type="ORF">LCGC14_2086490</name>
</gene>
<sequence length="58" mass="6830">MNEQPTTTYVVGFLLGTTFDTVVLIRKARPLWHEDCEEPRNLATYTIEAERKRRSPDY</sequence>
<comment type="caution">
    <text evidence="1">The sequence shown here is derived from an EMBL/GenBank/DDBJ whole genome shotgun (WGS) entry which is preliminary data.</text>
</comment>
<accession>A0A0F9GSG0</accession>
<organism evidence="1">
    <name type="scientific">marine sediment metagenome</name>
    <dbReference type="NCBI Taxonomy" id="412755"/>
    <lineage>
        <taxon>unclassified sequences</taxon>
        <taxon>metagenomes</taxon>
        <taxon>ecological metagenomes</taxon>
    </lineage>
</organism>
<evidence type="ECO:0000313" key="1">
    <source>
        <dbReference type="EMBL" id="KKL72280.1"/>
    </source>
</evidence>
<reference evidence="1" key="1">
    <citation type="journal article" date="2015" name="Nature">
        <title>Complex archaea that bridge the gap between prokaryotes and eukaryotes.</title>
        <authorList>
            <person name="Spang A."/>
            <person name="Saw J.H."/>
            <person name="Jorgensen S.L."/>
            <person name="Zaremba-Niedzwiedzka K."/>
            <person name="Martijn J."/>
            <person name="Lind A.E."/>
            <person name="van Eijk R."/>
            <person name="Schleper C."/>
            <person name="Guy L."/>
            <person name="Ettema T.J."/>
        </authorList>
    </citation>
    <scope>NUCLEOTIDE SEQUENCE</scope>
</reference>
<name>A0A0F9GSG0_9ZZZZ</name>
<dbReference type="AlphaFoldDB" id="A0A0F9GSG0"/>
<dbReference type="EMBL" id="LAZR01025323">
    <property type="protein sequence ID" value="KKL72280.1"/>
    <property type="molecule type" value="Genomic_DNA"/>
</dbReference>